<keyword evidence="7" id="KW-1185">Reference proteome</keyword>
<dbReference type="InterPro" id="IPR052665">
    <property type="entry name" value="Neuropeptide-GPCR"/>
</dbReference>
<evidence type="ECO:0000256" key="3">
    <source>
        <dbReference type="ARBA" id="ARBA00022989"/>
    </source>
</evidence>
<protein>
    <submittedName>
        <fullName evidence="8">G_PROTEIN_RECEP_F1_2 domain-containing protein</fullName>
    </submittedName>
</protein>
<evidence type="ECO:0000256" key="1">
    <source>
        <dbReference type="ARBA" id="ARBA00004370"/>
    </source>
</evidence>
<dbReference type="Proteomes" id="UP000492821">
    <property type="component" value="Unassembled WGS sequence"/>
</dbReference>
<accession>A0A7E4ZW67</accession>
<feature type="transmembrane region" description="Helical" evidence="5">
    <location>
        <begin position="129"/>
        <end position="148"/>
    </location>
</feature>
<feature type="transmembrane region" description="Helical" evidence="5">
    <location>
        <begin position="87"/>
        <end position="109"/>
    </location>
</feature>
<feature type="transmembrane region" description="Helical" evidence="5">
    <location>
        <begin position="47"/>
        <end position="66"/>
    </location>
</feature>
<keyword evidence="4 5" id="KW-0472">Membrane</keyword>
<feature type="domain" description="G-protein coupled receptors family 1 profile" evidence="6">
    <location>
        <begin position="1"/>
        <end position="278"/>
    </location>
</feature>
<evidence type="ECO:0000313" key="7">
    <source>
        <dbReference type="Proteomes" id="UP000492821"/>
    </source>
</evidence>
<evidence type="ECO:0000313" key="8">
    <source>
        <dbReference type="WBParaSite" id="Pan_g21244.t1"/>
    </source>
</evidence>
<evidence type="ECO:0000256" key="2">
    <source>
        <dbReference type="ARBA" id="ARBA00022692"/>
    </source>
</evidence>
<proteinExistence type="predicted"/>
<dbReference type="InterPro" id="IPR017452">
    <property type="entry name" value="GPCR_Rhodpsn_7TM"/>
</dbReference>
<dbReference type="GO" id="GO:0016020">
    <property type="term" value="C:membrane"/>
    <property type="evidence" value="ECO:0007669"/>
    <property type="project" value="UniProtKB-SubCell"/>
</dbReference>
<dbReference type="SUPFAM" id="SSF81321">
    <property type="entry name" value="Family A G protein-coupled receptor-like"/>
    <property type="match status" value="1"/>
</dbReference>
<comment type="subcellular location">
    <subcellularLocation>
        <location evidence="1">Membrane</location>
    </subcellularLocation>
</comment>
<dbReference type="Pfam" id="PF00001">
    <property type="entry name" value="7tm_1"/>
    <property type="match status" value="1"/>
</dbReference>
<sequence length="312" mass="35278">MSICDSVCLISQFMQALFHMIAGLQDPKGFSNDTIDQLSMFCKADMYIMHATSAFSVWCWVMLSVLRYTAVFHPFKYRTIWRQPRNALSIMAIAGCLLEIWIPALVSYVPDVRGCVEHPDTHLMTIQSVHMLDILFAYVVPSILRIVLDGIVLAHCYRPNLLEIPVLDRRYGISAPSGQSALSNNNGGDKPTMNIILSFPRQSISYKREQFCKKKNAMIVRSLIISVVNICCNLPSHVLRVLWTVEPNQDRDDVVTSFLEAVSQLLYFGQFTCNALYLSTTIYETSTVPTKTYSVTIQSKINVSKLLDNDDV</sequence>
<evidence type="ECO:0000256" key="4">
    <source>
        <dbReference type="ARBA" id="ARBA00023136"/>
    </source>
</evidence>
<dbReference type="Gene3D" id="1.20.1070.10">
    <property type="entry name" value="Rhodopsin 7-helix transmembrane proteins"/>
    <property type="match status" value="1"/>
</dbReference>
<dbReference type="WBParaSite" id="Pan_g21244.t1">
    <property type="protein sequence ID" value="Pan_g21244.t1"/>
    <property type="gene ID" value="Pan_g21244"/>
</dbReference>
<dbReference type="PROSITE" id="PS50262">
    <property type="entry name" value="G_PROTEIN_RECEP_F1_2"/>
    <property type="match status" value="1"/>
</dbReference>
<reference evidence="8" key="2">
    <citation type="submission" date="2020-10" db="UniProtKB">
        <authorList>
            <consortium name="WormBaseParasite"/>
        </authorList>
    </citation>
    <scope>IDENTIFICATION</scope>
</reference>
<keyword evidence="3 5" id="KW-1133">Transmembrane helix</keyword>
<keyword evidence="2 5" id="KW-0812">Transmembrane</keyword>
<dbReference type="GO" id="GO:0004930">
    <property type="term" value="F:G protein-coupled receptor activity"/>
    <property type="evidence" value="ECO:0007669"/>
    <property type="project" value="InterPro"/>
</dbReference>
<evidence type="ECO:0000259" key="6">
    <source>
        <dbReference type="PROSITE" id="PS50262"/>
    </source>
</evidence>
<dbReference type="AlphaFoldDB" id="A0A7E4ZW67"/>
<dbReference type="InterPro" id="IPR000276">
    <property type="entry name" value="GPCR_Rhodpsn"/>
</dbReference>
<name>A0A7E4ZW67_PANRE</name>
<dbReference type="PANTHER" id="PTHR24224:SF37">
    <property type="entry name" value="G-PROTEIN COUPLED RECEPTORS FAMILY 1 PROFILE DOMAIN-CONTAINING PROTEIN"/>
    <property type="match status" value="1"/>
</dbReference>
<organism evidence="7 8">
    <name type="scientific">Panagrellus redivivus</name>
    <name type="common">Microworm</name>
    <dbReference type="NCBI Taxonomy" id="6233"/>
    <lineage>
        <taxon>Eukaryota</taxon>
        <taxon>Metazoa</taxon>
        <taxon>Ecdysozoa</taxon>
        <taxon>Nematoda</taxon>
        <taxon>Chromadorea</taxon>
        <taxon>Rhabditida</taxon>
        <taxon>Tylenchina</taxon>
        <taxon>Panagrolaimomorpha</taxon>
        <taxon>Panagrolaimoidea</taxon>
        <taxon>Panagrolaimidae</taxon>
        <taxon>Panagrellus</taxon>
    </lineage>
</organism>
<reference evidence="7" key="1">
    <citation type="journal article" date="2013" name="Genetics">
        <title>The draft genome and transcriptome of Panagrellus redivivus are shaped by the harsh demands of a free-living lifestyle.</title>
        <authorList>
            <person name="Srinivasan J."/>
            <person name="Dillman A.R."/>
            <person name="Macchietto M.G."/>
            <person name="Heikkinen L."/>
            <person name="Lakso M."/>
            <person name="Fracchia K.M."/>
            <person name="Antoshechkin I."/>
            <person name="Mortazavi A."/>
            <person name="Wong G."/>
            <person name="Sternberg P.W."/>
        </authorList>
    </citation>
    <scope>NUCLEOTIDE SEQUENCE [LARGE SCALE GENOMIC DNA]</scope>
    <source>
        <strain evidence="7">MT8872</strain>
    </source>
</reference>
<evidence type="ECO:0000256" key="5">
    <source>
        <dbReference type="SAM" id="Phobius"/>
    </source>
</evidence>
<dbReference type="PANTHER" id="PTHR24224">
    <property type="entry name" value="CARDIOACCELERATORY PEPTIDE RECEPTOR-RELATED"/>
    <property type="match status" value="1"/>
</dbReference>